<dbReference type="SUPFAM" id="SSF53756">
    <property type="entry name" value="UDP-Glycosyltransferase/glycogen phosphorylase"/>
    <property type="match status" value="1"/>
</dbReference>
<sequence length="631" mass="73859">MNNIVFITSRLDKKHGGLTASMLNKARILHEQKNVTTTILTFHADENFEEARCLINDRYDLWDKADIYNINDYFRERHVNYPNTKYTIKIDNYISVKINESTFEYYKNGMKELEILYNGNHIKEVKHFTESNNCFSKDILDNNGYLYMKNNYLNGYLSRQVFYRKDQTSFLTREFNALNKSNQIKSIILFEEETKRFSSFNQFKKYFINLFIKEPITYLVSETRGQDPTLLELDNPLAKKIFMSHSIHIRPGTDIIRTGNRPVLNNLNAVDALVLLTKKQKNDIINRFGYRNNYYVIPHSIELPVIKKNKVNNKVVIIARLHSEKRLEHCIRAFKAVVKSIPDAILQIYGDGDEKNKLQMLINELHLNKNVKLEGFSTNVDEILQSAECSLNTSYYEGFPLSIQESLSNGTPIIAYDIKYGPSDMIDHDKNGFLVEEGNIEDLSKIIIKYLSKSREQKDQYSNNAIEKAKLYSNKRFSDEWFNLFESLNKDSVRFNPSAKLLNVTNSKLNKLNYKINIDVKLNSMDQIDPIFKANFYHRSTLNDLEQKKHDTLNPKIISVKDDLYTLQVSFDAKKFKAKEIYDLSLSIQYESQYFDIRIGNNRQEININALSNKKCTPYFTENHDNLSFKL</sequence>
<accession>A0A7T1B024</accession>
<evidence type="ECO:0000313" key="3">
    <source>
        <dbReference type="Proteomes" id="UP000594455"/>
    </source>
</evidence>
<dbReference type="Gene3D" id="3.40.50.2000">
    <property type="entry name" value="Glycogen Phosphorylase B"/>
    <property type="match status" value="3"/>
</dbReference>
<protein>
    <submittedName>
        <fullName evidence="2">Glycosyltransferase</fullName>
    </submittedName>
</protein>
<dbReference type="PANTHER" id="PTHR12526">
    <property type="entry name" value="GLYCOSYLTRANSFERASE"/>
    <property type="match status" value="1"/>
</dbReference>
<proteinExistence type="predicted"/>
<dbReference type="Pfam" id="PF00534">
    <property type="entry name" value="Glycos_transf_1"/>
    <property type="match status" value="1"/>
</dbReference>
<dbReference type="PANTHER" id="PTHR12526:SF630">
    <property type="entry name" value="GLYCOSYLTRANSFERASE"/>
    <property type="match status" value="1"/>
</dbReference>
<dbReference type="InterPro" id="IPR001296">
    <property type="entry name" value="Glyco_trans_1"/>
</dbReference>
<dbReference type="GO" id="GO:0016757">
    <property type="term" value="F:glycosyltransferase activity"/>
    <property type="evidence" value="ECO:0007669"/>
    <property type="project" value="InterPro"/>
</dbReference>
<organism evidence="2 3">
    <name type="scientific">Staphylococcus lloydii</name>
    <dbReference type="NCBI Taxonomy" id="2781774"/>
    <lineage>
        <taxon>Bacteria</taxon>
        <taxon>Bacillati</taxon>
        <taxon>Bacillota</taxon>
        <taxon>Bacilli</taxon>
        <taxon>Bacillales</taxon>
        <taxon>Staphylococcaceae</taxon>
        <taxon>Staphylococcus</taxon>
    </lineage>
</organism>
<dbReference type="Proteomes" id="UP000594455">
    <property type="component" value="Chromosome"/>
</dbReference>
<feature type="domain" description="Glycosyl transferase family 1" evidence="1">
    <location>
        <begin position="307"/>
        <end position="467"/>
    </location>
</feature>
<evidence type="ECO:0000259" key="1">
    <source>
        <dbReference type="Pfam" id="PF00534"/>
    </source>
</evidence>
<keyword evidence="3" id="KW-1185">Reference proteome</keyword>
<gene>
    <name evidence="2" type="ORF">ISP08_00580</name>
</gene>
<dbReference type="EMBL" id="CP064056">
    <property type="protein sequence ID" value="QPM75268.1"/>
    <property type="molecule type" value="Genomic_DNA"/>
</dbReference>
<dbReference type="KEGG" id="sllo:ISP08_00580"/>
<keyword evidence="2" id="KW-0808">Transferase</keyword>
<dbReference type="RefSeq" id="WP_195718950.1">
    <property type="nucleotide sequence ID" value="NZ_CP064056.1"/>
</dbReference>
<name>A0A7T1B024_9STAP</name>
<dbReference type="AlphaFoldDB" id="A0A7T1B024"/>
<reference evidence="2 3" key="1">
    <citation type="submission" date="2020-10" db="EMBL/GenBank/DDBJ databases">
        <title>Closed genome sequences of Staphylococcus lloydii sp. nov. and Staphylococcus durrellii sp. nov. Isolated from Captive Fruit Bats (Pteropus livingstonii).</title>
        <authorList>
            <person name="Fountain K."/>
        </authorList>
    </citation>
    <scope>NUCLEOTIDE SEQUENCE [LARGE SCALE GENOMIC DNA]</scope>
    <source>
        <strain evidence="2 3">23_2_7_LY</strain>
    </source>
</reference>
<evidence type="ECO:0000313" key="2">
    <source>
        <dbReference type="EMBL" id="QPM75268.1"/>
    </source>
</evidence>